<dbReference type="GO" id="GO:0016874">
    <property type="term" value="F:ligase activity"/>
    <property type="evidence" value="ECO:0007669"/>
    <property type="project" value="UniProtKB-KW"/>
</dbReference>
<reference evidence="2 3" key="1">
    <citation type="submission" date="2018-05" db="EMBL/GenBank/DDBJ databases">
        <title>Genome sequencing, assembly and analysis of the novel insecticidal bacterium, Chromobacterium phragmitis.</title>
        <authorList>
            <person name="Sparks M.E."/>
            <person name="Blackburn M.B."/>
            <person name="Gundersen-Rindal D.E."/>
        </authorList>
    </citation>
    <scope>NUCLEOTIDE SEQUENCE [LARGE SCALE GENOMIC DNA]</scope>
    <source>
        <strain evidence="2">IIBBL 274-1</strain>
    </source>
</reference>
<dbReference type="AlphaFoldDB" id="A0A344UJ08"/>
<evidence type="ECO:0000259" key="1">
    <source>
        <dbReference type="Pfam" id="PF06094"/>
    </source>
</evidence>
<dbReference type="CDD" id="cd06661">
    <property type="entry name" value="GGCT_like"/>
    <property type="match status" value="1"/>
</dbReference>
<dbReference type="Gene3D" id="3.10.490.10">
    <property type="entry name" value="Gamma-glutamyl cyclotransferase-like"/>
    <property type="match status" value="1"/>
</dbReference>
<gene>
    <name evidence="2" type="ORF">DK843_13715</name>
</gene>
<dbReference type="InterPro" id="IPR036568">
    <property type="entry name" value="GGCT-like_sf"/>
</dbReference>
<dbReference type="RefSeq" id="WP_114061010.1">
    <property type="nucleotide sequence ID" value="NZ_CP029495.1"/>
</dbReference>
<dbReference type="KEGG" id="chrb:DK843_13715"/>
<evidence type="ECO:0000313" key="2">
    <source>
        <dbReference type="EMBL" id="AXE35256.1"/>
    </source>
</evidence>
<accession>A0A344UJ08</accession>
<proteinExistence type="predicted"/>
<dbReference type="Pfam" id="PF06094">
    <property type="entry name" value="GGACT"/>
    <property type="match status" value="1"/>
</dbReference>
<sequence length="111" mass="12106">MPRLFSYGTLRQENVQLATFGRRLNGQPARLAGFRLESVAIHDPAVLSASGKAHHPILRRGGAPQDQVDGVVFELSDAELAQADRYEVADYRRVEAALDSGGLAWVYVAAE</sequence>
<feature type="domain" description="Gamma-glutamylcyclotransferase AIG2-like" evidence="1">
    <location>
        <begin position="4"/>
        <end position="110"/>
    </location>
</feature>
<dbReference type="OrthoDB" id="9798388at2"/>
<name>A0A344UJ08_9NEIS</name>
<dbReference type="InterPro" id="IPR009288">
    <property type="entry name" value="AIG2-like_dom"/>
</dbReference>
<dbReference type="Proteomes" id="UP000252038">
    <property type="component" value="Chromosome"/>
</dbReference>
<organism evidence="2 3">
    <name type="scientific">Chromobacterium phragmitis</name>
    <dbReference type="NCBI Taxonomy" id="2202141"/>
    <lineage>
        <taxon>Bacteria</taxon>
        <taxon>Pseudomonadati</taxon>
        <taxon>Pseudomonadota</taxon>
        <taxon>Betaproteobacteria</taxon>
        <taxon>Neisseriales</taxon>
        <taxon>Chromobacteriaceae</taxon>
        <taxon>Chromobacterium</taxon>
    </lineage>
</organism>
<keyword evidence="2" id="KW-0436">Ligase</keyword>
<dbReference type="EMBL" id="CP029554">
    <property type="protein sequence ID" value="AXE35256.1"/>
    <property type="molecule type" value="Genomic_DNA"/>
</dbReference>
<dbReference type="InterPro" id="IPR013024">
    <property type="entry name" value="GGCT-like"/>
</dbReference>
<dbReference type="KEGG" id="chri:DK842_08160"/>
<dbReference type="SUPFAM" id="SSF110857">
    <property type="entry name" value="Gamma-glutamyl cyclotransferase-like"/>
    <property type="match status" value="1"/>
</dbReference>
<evidence type="ECO:0000313" key="3">
    <source>
        <dbReference type="Proteomes" id="UP000252038"/>
    </source>
</evidence>
<protein>
    <submittedName>
        <fullName evidence="2">UDP-N-acetylmuramate--alanine ligase</fullName>
    </submittedName>
</protein>